<accession>A0A7W7CWR1</accession>
<name>A0A7W7CWR1_9ACTN</name>
<protein>
    <recommendedName>
        <fullName evidence="2">DUF4097 domain-containing protein</fullName>
    </recommendedName>
</protein>
<dbReference type="AlphaFoldDB" id="A0A7W7CWR1"/>
<feature type="signal peptide" evidence="1">
    <location>
        <begin position="1"/>
        <end position="32"/>
    </location>
</feature>
<comment type="caution">
    <text evidence="3">The sequence shown here is derived from an EMBL/GenBank/DDBJ whole genome shotgun (WGS) entry which is preliminary data.</text>
</comment>
<proteinExistence type="predicted"/>
<evidence type="ECO:0000259" key="2">
    <source>
        <dbReference type="Pfam" id="PF13349"/>
    </source>
</evidence>
<sequence>MTTTLVRRAGVITLIAATAAATLTGCSGVVGARMTYDDTEKTKITEIRLDGGSGDVSIRTAAVAETSIKRIIQRSTSDPGQSYRLDGSKLLIDTSCGHNCSASYEIVAPTGVKVSGELRSGDIALESVGDTDVKLTSGDVNIMDPAGKVKLRATSGDLRVVNAKSPVDIQSTSGDINVINAAGPLTLKLTSGDINAELTTAASVTAQTTSGDVQVRVPQGSYKIDTYTGSGDESVSGLINDSTSKNVLDLRTGSGDAILTAA</sequence>
<organism evidence="3 4">
    <name type="scientific">Paractinoplanes abujensis</name>
    <dbReference type="NCBI Taxonomy" id="882441"/>
    <lineage>
        <taxon>Bacteria</taxon>
        <taxon>Bacillati</taxon>
        <taxon>Actinomycetota</taxon>
        <taxon>Actinomycetes</taxon>
        <taxon>Micromonosporales</taxon>
        <taxon>Micromonosporaceae</taxon>
        <taxon>Paractinoplanes</taxon>
    </lineage>
</organism>
<gene>
    <name evidence="3" type="ORF">BKA14_004846</name>
</gene>
<feature type="chain" id="PRO_5030853386" description="DUF4097 domain-containing protein" evidence="1">
    <location>
        <begin position="33"/>
        <end position="262"/>
    </location>
</feature>
<dbReference type="EMBL" id="JACHMF010000001">
    <property type="protein sequence ID" value="MBB4694698.1"/>
    <property type="molecule type" value="Genomic_DNA"/>
</dbReference>
<dbReference type="Proteomes" id="UP000542742">
    <property type="component" value="Unassembled WGS sequence"/>
</dbReference>
<reference evidence="3 4" key="1">
    <citation type="submission" date="2020-08" db="EMBL/GenBank/DDBJ databases">
        <title>Sequencing the genomes of 1000 actinobacteria strains.</title>
        <authorList>
            <person name="Klenk H.-P."/>
        </authorList>
    </citation>
    <scope>NUCLEOTIDE SEQUENCE [LARGE SCALE GENOMIC DNA]</scope>
    <source>
        <strain evidence="3 4">DSM 45518</strain>
    </source>
</reference>
<feature type="domain" description="DUF4097" evidence="2">
    <location>
        <begin position="113"/>
        <end position="253"/>
    </location>
</feature>
<dbReference type="Pfam" id="PF13349">
    <property type="entry name" value="DUF4097"/>
    <property type="match status" value="1"/>
</dbReference>
<dbReference type="InterPro" id="IPR025164">
    <property type="entry name" value="Toastrack_DUF4097"/>
</dbReference>
<evidence type="ECO:0000313" key="4">
    <source>
        <dbReference type="Proteomes" id="UP000542742"/>
    </source>
</evidence>
<evidence type="ECO:0000256" key="1">
    <source>
        <dbReference type="SAM" id="SignalP"/>
    </source>
</evidence>
<evidence type="ECO:0000313" key="3">
    <source>
        <dbReference type="EMBL" id="MBB4694698.1"/>
    </source>
</evidence>
<keyword evidence="4" id="KW-1185">Reference proteome</keyword>
<keyword evidence="1" id="KW-0732">Signal</keyword>
<dbReference type="RefSeq" id="WP_184953145.1">
    <property type="nucleotide sequence ID" value="NZ_BOMC01000036.1"/>
</dbReference>
<dbReference type="PROSITE" id="PS51257">
    <property type="entry name" value="PROKAR_LIPOPROTEIN"/>
    <property type="match status" value="1"/>
</dbReference>